<dbReference type="Proteomes" id="UP000434342">
    <property type="component" value="Unassembled WGS sequence"/>
</dbReference>
<organism evidence="1 2">
    <name type="scientific">Parafannyhessea umbonata</name>
    <dbReference type="NCBI Taxonomy" id="604330"/>
    <lineage>
        <taxon>Bacteria</taxon>
        <taxon>Bacillati</taxon>
        <taxon>Actinomycetota</taxon>
        <taxon>Coriobacteriia</taxon>
        <taxon>Coriobacteriales</taxon>
        <taxon>Atopobiaceae</taxon>
        <taxon>Parafannyhessea</taxon>
    </lineage>
</organism>
<sequence>MLYTPTTKRALRFCMEAHAGQRDKAGLPYANHPLHLAERMSTEDETCAALLHDVMEDCGATADDLLELGVSPAAVRAVELLTHRDGVPYLDYVRALRENPIARRVKAADLRHNCDLARLDHVTDRDVARLRRYLQARVALGDMATELRTPLGAVRMEAGGEPFAFELCDESWDGAAYACMDDAYGKADGAFLLKVDVLPLAVGDSVLLRYDFGRAVDCGSGERASWRVYQREGVTVGVGFEDDADVDGAAAGCTWHYDHSEDAYDVVRDPVARRYQPLCNRFCVRVAWRNGTSDRDARIVAEVVG</sequence>
<dbReference type="Pfam" id="PF13328">
    <property type="entry name" value="HD_4"/>
    <property type="match status" value="1"/>
</dbReference>
<accession>A0A6N7WU97</accession>
<comment type="caution">
    <text evidence="1">The sequence shown here is derived from an EMBL/GenBank/DDBJ whole genome shotgun (WGS) entry which is preliminary data.</text>
</comment>
<proteinExistence type="predicted"/>
<protein>
    <submittedName>
        <fullName evidence="1">HD domain-containing protein</fullName>
    </submittedName>
</protein>
<dbReference type="Gene3D" id="1.10.3210.10">
    <property type="entry name" value="Hypothetical protein af1432"/>
    <property type="match status" value="1"/>
</dbReference>
<dbReference type="SUPFAM" id="SSF109604">
    <property type="entry name" value="HD-domain/PDEase-like"/>
    <property type="match status" value="1"/>
</dbReference>
<dbReference type="AlphaFoldDB" id="A0A6N7WU97"/>
<evidence type="ECO:0000313" key="1">
    <source>
        <dbReference type="EMBL" id="MST60260.1"/>
    </source>
</evidence>
<reference evidence="1 2" key="1">
    <citation type="submission" date="2019-08" db="EMBL/GenBank/DDBJ databases">
        <title>In-depth cultivation of the pig gut microbiome towards novel bacterial diversity and tailored functional studies.</title>
        <authorList>
            <person name="Wylensek D."/>
            <person name="Hitch T.C.A."/>
            <person name="Clavel T."/>
        </authorList>
    </citation>
    <scope>NUCLEOTIDE SEQUENCE [LARGE SCALE GENOMIC DNA]</scope>
    <source>
        <strain evidence="1 2">WB01_CNA04</strain>
    </source>
</reference>
<gene>
    <name evidence="1" type="ORF">FYJ69_04945</name>
</gene>
<dbReference type="EMBL" id="VUND01000002">
    <property type="protein sequence ID" value="MST60260.1"/>
    <property type="molecule type" value="Genomic_DNA"/>
</dbReference>
<name>A0A6N7WU97_9ACTN</name>
<evidence type="ECO:0000313" key="2">
    <source>
        <dbReference type="Proteomes" id="UP000434342"/>
    </source>
</evidence>